<comment type="caution">
    <text evidence="3">The sequence shown here is derived from an EMBL/GenBank/DDBJ whole genome shotgun (WGS) entry which is preliminary data.</text>
</comment>
<feature type="transmembrane region" description="Helical" evidence="2">
    <location>
        <begin position="279"/>
        <end position="301"/>
    </location>
</feature>
<feature type="transmembrane region" description="Helical" evidence="2">
    <location>
        <begin position="37"/>
        <end position="56"/>
    </location>
</feature>
<dbReference type="Proteomes" id="UP001175271">
    <property type="component" value="Unassembled WGS sequence"/>
</dbReference>
<proteinExistence type="predicted"/>
<sequence>MGTAASNAPPPPYPKGEPFLPDDEFEEKTFKKIRVQMFLLSSLITIPLAVVVFLNVTEEDATKPCDEPAYLDKAFLYNSRYLDRYNYLLRQWILGEDTITGNTPPFKAANRLRALANEQYEYQNELSGSGNMNYRNELAENRALFAHYQDKSYSTVVTAIQEYLQSKSIDRTIALERFLADYIEYPTDDAQRKLNTTMVQMDADVVEFKSNRISKEFHKELDEHWLKLKQRTTPGISTKCLTADFDSEQLFSEYKMAVRYRSVYCVPEGEKTMSTSDKAVLVICGAVILDLIAWKLFMLGLKYLGGIY</sequence>
<gene>
    <name evidence="3" type="ORF">QR680_003629</name>
</gene>
<evidence type="ECO:0000313" key="4">
    <source>
        <dbReference type="Proteomes" id="UP001175271"/>
    </source>
</evidence>
<protein>
    <submittedName>
        <fullName evidence="3">Uncharacterized protein</fullName>
    </submittedName>
</protein>
<name>A0AA39HL07_9BILA</name>
<evidence type="ECO:0000256" key="2">
    <source>
        <dbReference type="SAM" id="Phobius"/>
    </source>
</evidence>
<organism evidence="3 4">
    <name type="scientific">Steinernema hermaphroditum</name>
    <dbReference type="NCBI Taxonomy" id="289476"/>
    <lineage>
        <taxon>Eukaryota</taxon>
        <taxon>Metazoa</taxon>
        <taxon>Ecdysozoa</taxon>
        <taxon>Nematoda</taxon>
        <taxon>Chromadorea</taxon>
        <taxon>Rhabditida</taxon>
        <taxon>Tylenchina</taxon>
        <taxon>Panagrolaimomorpha</taxon>
        <taxon>Strongyloidoidea</taxon>
        <taxon>Steinernematidae</taxon>
        <taxon>Steinernema</taxon>
    </lineage>
</organism>
<keyword evidence="2" id="KW-0472">Membrane</keyword>
<keyword evidence="2" id="KW-0812">Transmembrane</keyword>
<evidence type="ECO:0000313" key="3">
    <source>
        <dbReference type="EMBL" id="KAK0407842.1"/>
    </source>
</evidence>
<keyword evidence="4" id="KW-1185">Reference proteome</keyword>
<dbReference type="EMBL" id="JAUCMV010000003">
    <property type="protein sequence ID" value="KAK0407842.1"/>
    <property type="molecule type" value="Genomic_DNA"/>
</dbReference>
<accession>A0AA39HL07</accession>
<feature type="region of interest" description="Disordered" evidence="1">
    <location>
        <begin position="1"/>
        <end position="20"/>
    </location>
</feature>
<keyword evidence="2" id="KW-1133">Transmembrane helix</keyword>
<reference evidence="3" key="1">
    <citation type="submission" date="2023-06" db="EMBL/GenBank/DDBJ databases">
        <title>Genomic analysis of the entomopathogenic nematode Steinernema hermaphroditum.</title>
        <authorList>
            <person name="Schwarz E.M."/>
            <person name="Heppert J.K."/>
            <person name="Baniya A."/>
            <person name="Schwartz H.T."/>
            <person name="Tan C.-H."/>
            <person name="Antoshechkin I."/>
            <person name="Sternberg P.W."/>
            <person name="Goodrich-Blair H."/>
            <person name="Dillman A.R."/>
        </authorList>
    </citation>
    <scope>NUCLEOTIDE SEQUENCE</scope>
    <source>
        <strain evidence="3">PS9179</strain>
        <tissue evidence="3">Whole animal</tissue>
    </source>
</reference>
<dbReference type="AlphaFoldDB" id="A0AA39HL07"/>
<evidence type="ECO:0000256" key="1">
    <source>
        <dbReference type="SAM" id="MobiDB-lite"/>
    </source>
</evidence>